<feature type="transmembrane region" description="Helical" evidence="6">
    <location>
        <begin position="385"/>
        <end position="405"/>
    </location>
</feature>
<feature type="region of interest" description="Disordered" evidence="5">
    <location>
        <begin position="1"/>
        <end position="21"/>
    </location>
</feature>
<protein>
    <recommendedName>
        <fullName evidence="7">Major facilitator superfamily (MFS) profile domain-containing protein</fullName>
    </recommendedName>
</protein>
<feature type="transmembrane region" description="Helical" evidence="6">
    <location>
        <begin position="41"/>
        <end position="61"/>
    </location>
</feature>
<dbReference type="SUPFAM" id="SSF103473">
    <property type="entry name" value="MFS general substrate transporter"/>
    <property type="match status" value="1"/>
</dbReference>
<evidence type="ECO:0000256" key="1">
    <source>
        <dbReference type="ARBA" id="ARBA00004141"/>
    </source>
</evidence>
<dbReference type="PROSITE" id="PS50850">
    <property type="entry name" value="MFS"/>
    <property type="match status" value="1"/>
</dbReference>
<feature type="transmembrane region" description="Helical" evidence="6">
    <location>
        <begin position="519"/>
        <end position="539"/>
    </location>
</feature>
<feature type="transmembrane region" description="Helical" evidence="6">
    <location>
        <begin position="127"/>
        <end position="152"/>
    </location>
</feature>
<feature type="transmembrane region" description="Helical" evidence="6">
    <location>
        <begin position="198"/>
        <end position="220"/>
    </location>
</feature>
<feature type="transmembrane region" description="Helical" evidence="6">
    <location>
        <begin position="101"/>
        <end position="121"/>
    </location>
</feature>
<evidence type="ECO:0000256" key="5">
    <source>
        <dbReference type="SAM" id="MobiDB-lite"/>
    </source>
</evidence>
<feature type="transmembrane region" description="Helical" evidence="6">
    <location>
        <begin position="247"/>
        <end position="268"/>
    </location>
</feature>
<evidence type="ECO:0000256" key="4">
    <source>
        <dbReference type="ARBA" id="ARBA00023136"/>
    </source>
</evidence>
<feature type="transmembrane region" description="Helical" evidence="6">
    <location>
        <begin position="164"/>
        <end position="183"/>
    </location>
</feature>
<feature type="transmembrane region" description="Helical" evidence="6">
    <location>
        <begin position="411"/>
        <end position="433"/>
    </location>
</feature>
<keyword evidence="3 6" id="KW-1133">Transmembrane helix</keyword>
<dbReference type="GO" id="GO:0022857">
    <property type="term" value="F:transmembrane transporter activity"/>
    <property type="evidence" value="ECO:0007669"/>
    <property type="project" value="InterPro"/>
</dbReference>
<feature type="transmembrane region" description="Helical" evidence="6">
    <location>
        <begin position="445"/>
        <end position="470"/>
    </location>
</feature>
<gene>
    <name evidence="8" type="ORF">BG011_009304</name>
</gene>
<evidence type="ECO:0000259" key="7">
    <source>
        <dbReference type="PROSITE" id="PS50850"/>
    </source>
</evidence>
<dbReference type="EMBL" id="JAAAJA010000082">
    <property type="protein sequence ID" value="KAG0263101.1"/>
    <property type="molecule type" value="Genomic_DNA"/>
</dbReference>
<dbReference type="InterPro" id="IPR011701">
    <property type="entry name" value="MFS"/>
</dbReference>
<dbReference type="Proteomes" id="UP000726737">
    <property type="component" value="Unassembled WGS sequence"/>
</dbReference>
<feature type="transmembrane region" description="Helical" evidence="6">
    <location>
        <begin position="319"/>
        <end position="339"/>
    </location>
</feature>
<keyword evidence="4 6" id="KW-0472">Membrane</keyword>
<evidence type="ECO:0000313" key="8">
    <source>
        <dbReference type="EMBL" id="KAG0263101.1"/>
    </source>
</evidence>
<dbReference type="PANTHER" id="PTHR23501:SF87">
    <property type="entry name" value="SIDEROPHORE IRON TRANSPORTER 2"/>
    <property type="match status" value="1"/>
</dbReference>
<dbReference type="GO" id="GO:0005886">
    <property type="term" value="C:plasma membrane"/>
    <property type="evidence" value="ECO:0007669"/>
    <property type="project" value="TreeGrafter"/>
</dbReference>
<dbReference type="InterPro" id="IPR036259">
    <property type="entry name" value="MFS_trans_sf"/>
</dbReference>
<dbReference type="AlphaFoldDB" id="A0A9P6QDC8"/>
<feature type="transmembrane region" description="Helical" evidence="6">
    <location>
        <begin position="67"/>
        <end position="94"/>
    </location>
</feature>
<evidence type="ECO:0000313" key="9">
    <source>
        <dbReference type="Proteomes" id="UP000726737"/>
    </source>
</evidence>
<feature type="transmembrane region" description="Helical" evidence="6">
    <location>
        <begin position="280"/>
        <end position="298"/>
    </location>
</feature>
<accession>A0A9P6QDC8</accession>
<reference evidence="8" key="1">
    <citation type="journal article" date="2020" name="Fungal Divers.">
        <title>Resolving the Mortierellaceae phylogeny through synthesis of multi-gene phylogenetics and phylogenomics.</title>
        <authorList>
            <person name="Vandepol N."/>
            <person name="Liber J."/>
            <person name="Desiro A."/>
            <person name="Na H."/>
            <person name="Kennedy M."/>
            <person name="Barry K."/>
            <person name="Grigoriev I.V."/>
            <person name="Miller A.N."/>
            <person name="O'Donnell K."/>
            <person name="Stajich J.E."/>
            <person name="Bonito G."/>
        </authorList>
    </citation>
    <scope>NUCLEOTIDE SEQUENCE</scope>
    <source>
        <strain evidence="8">KOD948</strain>
    </source>
</reference>
<dbReference type="OrthoDB" id="4078873at2759"/>
<feature type="domain" description="Major facilitator superfamily (MFS) profile" evidence="7">
    <location>
        <begin position="42"/>
        <end position="540"/>
    </location>
</feature>
<keyword evidence="9" id="KW-1185">Reference proteome</keyword>
<dbReference type="InterPro" id="IPR020846">
    <property type="entry name" value="MFS_dom"/>
</dbReference>
<comment type="caution">
    <text evidence="8">The sequence shown here is derived from an EMBL/GenBank/DDBJ whole genome shotgun (WGS) entry which is preliminary data.</text>
</comment>
<keyword evidence="2 6" id="KW-0812">Transmembrane</keyword>
<proteinExistence type="predicted"/>
<organism evidence="8 9">
    <name type="scientific">Mortierella polycephala</name>
    <dbReference type="NCBI Taxonomy" id="41804"/>
    <lineage>
        <taxon>Eukaryota</taxon>
        <taxon>Fungi</taxon>
        <taxon>Fungi incertae sedis</taxon>
        <taxon>Mucoromycota</taxon>
        <taxon>Mortierellomycotina</taxon>
        <taxon>Mortierellomycetes</taxon>
        <taxon>Mortierellales</taxon>
        <taxon>Mortierellaceae</taxon>
        <taxon>Mortierella</taxon>
    </lineage>
</organism>
<dbReference type="Gene3D" id="1.20.1250.20">
    <property type="entry name" value="MFS general substrate transporter like domains"/>
    <property type="match status" value="2"/>
</dbReference>
<evidence type="ECO:0000256" key="3">
    <source>
        <dbReference type="ARBA" id="ARBA00022989"/>
    </source>
</evidence>
<name>A0A9P6QDC8_9FUNG</name>
<evidence type="ECO:0000256" key="6">
    <source>
        <dbReference type="SAM" id="Phobius"/>
    </source>
</evidence>
<evidence type="ECO:0000256" key="2">
    <source>
        <dbReference type="ARBA" id="ARBA00022692"/>
    </source>
</evidence>
<dbReference type="PANTHER" id="PTHR23501">
    <property type="entry name" value="MAJOR FACILITATOR SUPERFAMILY"/>
    <property type="match status" value="1"/>
</dbReference>
<dbReference type="Pfam" id="PF07690">
    <property type="entry name" value="MFS_1"/>
    <property type="match status" value="1"/>
</dbReference>
<feature type="transmembrane region" description="Helical" evidence="6">
    <location>
        <begin position="359"/>
        <end position="376"/>
    </location>
</feature>
<sequence>MSHNTNAEELEAKGDLQGDTQQVHPSKILDRAYFTAKEYKFLITGILVQAFLYSFEANIFYSCLPYITATFLASSLGSILPIILQILSAALVPFYTKVSDVVGRAEALTCALVFYLIGYAIQGTSQSFVQLAVGQIAYGIGSTGMLTLTQVLIADTTRLIDRGIIFALWDLPGLVNVFVATLLQDPLTIGKGANWRNVYILASVATVFGAIAILVPLWHLQRKVERMFVKNNRTVERRSIRWLLNEFDSVGALLLTLGMSLTLLPMIVAKTYEGNWGNPTILGLFISGVVSFGLLVVWEIKFTNKPILPMRIWANRTCSGGLVVGFFITVMSSMNWQYFTLYLVVSRNLTFGKAFLLGRGYQAAYAIFQIFTGFAIKRYKTCRRFIWAGIIVHTLGIGLMIPARLPTSSDAFVVISQAIVGAAGGTVTIATTVSVTGAVEKEDVAVIIGMSTILGAFGSAFGNALAGGVWTQYLPMRLALRVTGPYDEDGAMNNPLEYISGLDRETWGQVVEAYADSQLLLSSVAMAFAVFACIGAAFMQHVDLLKDQPPDISLDAVRTENESSESVEEKPKN</sequence>
<comment type="subcellular location">
    <subcellularLocation>
        <location evidence="1">Membrane</location>
        <topology evidence="1">Multi-pass membrane protein</topology>
    </subcellularLocation>
</comment>